<dbReference type="GO" id="GO:0003700">
    <property type="term" value="F:DNA-binding transcription factor activity"/>
    <property type="evidence" value="ECO:0007669"/>
    <property type="project" value="TreeGrafter"/>
</dbReference>
<dbReference type="InterPro" id="IPR050707">
    <property type="entry name" value="HTH_MetabolicPath_Reg"/>
</dbReference>
<keyword evidence="1" id="KW-0805">Transcription regulation</keyword>
<dbReference type="SMART" id="SM00346">
    <property type="entry name" value="HTH_ICLR"/>
    <property type="match status" value="1"/>
</dbReference>
<dbReference type="AlphaFoldDB" id="A0A3Q9BL16"/>
<evidence type="ECO:0000259" key="4">
    <source>
        <dbReference type="PROSITE" id="PS51077"/>
    </source>
</evidence>
<dbReference type="SUPFAM" id="SSF55781">
    <property type="entry name" value="GAF domain-like"/>
    <property type="match status" value="1"/>
</dbReference>
<evidence type="ECO:0000256" key="3">
    <source>
        <dbReference type="ARBA" id="ARBA00023163"/>
    </source>
</evidence>
<dbReference type="Gene3D" id="3.30.450.40">
    <property type="match status" value="1"/>
</dbReference>
<dbReference type="RefSeq" id="WP_126110421.1">
    <property type="nucleotide sequence ID" value="NZ_CP034465.1"/>
</dbReference>
<sequence length="253" mass="28706">MLKTVDLTLQVLMKFTNENNSWTGKKLASVMDQNYATIYRILKTLHKRDFLTYNSVSKEYSLGIVLWQLGQTMYESLNLEELVRPSLIQLKEETDESVFFTVRRGNKGITLMAEEPAHKVKFSAEIGSSVPLFPGASYRAILAFQSEEFIADLIEEGLPQYTPQTMTSPAALRKELEMIRKEGYARSEGEYTPDVVALAVPIRDYENKVNCSVTLSGPSYRLQKTDQSKAILLLKETALNIEKILRNTSYKIG</sequence>
<dbReference type="InterPro" id="IPR036388">
    <property type="entry name" value="WH-like_DNA-bd_sf"/>
</dbReference>
<name>A0A3Q9BL16_9LACT</name>
<dbReference type="PANTHER" id="PTHR30136:SF35">
    <property type="entry name" value="HTH-TYPE TRANSCRIPTIONAL REGULATOR RV1719"/>
    <property type="match status" value="1"/>
</dbReference>
<feature type="domain" description="HTH iclR-type" evidence="4">
    <location>
        <begin position="2"/>
        <end position="64"/>
    </location>
</feature>
<dbReference type="Proteomes" id="UP000273326">
    <property type="component" value="Chromosome"/>
</dbReference>
<protein>
    <submittedName>
        <fullName evidence="6">IclR family transcriptional regulator</fullName>
    </submittedName>
</protein>
<feature type="domain" description="IclR-ED" evidence="5">
    <location>
        <begin position="65"/>
        <end position="253"/>
    </location>
</feature>
<proteinExistence type="predicted"/>
<gene>
    <name evidence="6" type="ORF">EJN90_08815</name>
</gene>
<dbReference type="Pfam" id="PF01614">
    <property type="entry name" value="IclR_C"/>
    <property type="match status" value="1"/>
</dbReference>
<accession>A0A3Q9BL16</accession>
<keyword evidence="2" id="KW-0238">DNA-binding</keyword>
<dbReference type="PANTHER" id="PTHR30136">
    <property type="entry name" value="HELIX-TURN-HELIX TRANSCRIPTIONAL REGULATOR, ICLR FAMILY"/>
    <property type="match status" value="1"/>
</dbReference>
<evidence type="ECO:0000313" key="6">
    <source>
        <dbReference type="EMBL" id="AZP04728.1"/>
    </source>
</evidence>
<organism evidence="6 7">
    <name type="scientific">Jeotgalibaca ciconiae</name>
    <dbReference type="NCBI Taxonomy" id="2496265"/>
    <lineage>
        <taxon>Bacteria</taxon>
        <taxon>Bacillati</taxon>
        <taxon>Bacillota</taxon>
        <taxon>Bacilli</taxon>
        <taxon>Lactobacillales</taxon>
        <taxon>Carnobacteriaceae</taxon>
        <taxon>Jeotgalibaca</taxon>
    </lineage>
</organism>
<dbReference type="PROSITE" id="PS51078">
    <property type="entry name" value="ICLR_ED"/>
    <property type="match status" value="1"/>
</dbReference>
<evidence type="ECO:0000259" key="5">
    <source>
        <dbReference type="PROSITE" id="PS51078"/>
    </source>
</evidence>
<dbReference type="GO" id="GO:0045892">
    <property type="term" value="P:negative regulation of DNA-templated transcription"/>
    <property type="evidence" value="ECO:0007669"/>
    <property type="project" value="TreeGrafter"/>
</dbReference>
<keyword evidence="3" id="KW-0804">Transcription</keyword>
<keyword evidence="7" id="KW-1185">Reference proteome</keyword>
<evidence type="ECO:0000256" key="2">
    <source>
        <dbReference type="ARBA" id="ARBA00023125"/>
    </source>
</evidence>
<reference evidence="7" key="1">
    <citation type="submission" date="2018-12" db="EMBL/GenBank/DDBJ databases">
        <title>Complete genome sequencing of Jeotgalibaca sp. H21T32.</title>
        <authorList>
            <person name="Bae J.-W."/>
            <person name="Lee S.-Y."/>
        </authorList>
    </citation>
    <scope>NUCLEOTIDE SEQUENCE [LARGE SCALE GENOMIC DNA]</scope>
    <source>
        <strain evidence="7">H21T32</strain>
    </source>
</reference>
<dbReference type="OrthoDB" id="9778379at2"/>
<evidence type="ECO:0000256" key="1">
    <source>
        <dbReference type="ARBA" id="ARBA00023015"/>
    </source>
</evidence>
<dbReference type="SUPFAM" id="SSF46785">
    <property type="entry name" value="Winged helix' DNA-binding domain"/>
    <property type="match status" value="1"/>
</dbReference>
<dbReference type="Gene3D" id="1.10.10.10">
    <property type="entry name" value="Winged helix-like DNA-binding domain superfamily/Winged helix DNA-binding domain"/>
    <property type="match status" value="1"/>
</dbReference>
<dbReference type="InterPro" id="IPR036390">
    <property type="entry name" value="WH_DNA-bd_sf"/>
</dbReference>
<dbReference type="InterPro" id="IPR029016">
    <property type="entry name" value="GAF-like_dom_sf"/>
</dbReference>
<dbReference type="GO" id="GO:0003677">
    <property type="term" value="F:DNA binding"/>
    <property type="evidence" value="ECO:0007669"/>
    <property type="project" value="UniProtKB-KW"/>
</dbReference>
<dbReference type="InterPro" id="IPR014757">
    <property type="entry name" value="Tscrpt_reg_IclR_C"/>
</dbReference>
<dbReference type="PROSITE" id="PS51077">
    <property type="entry name" value="HTH_ICLR"/>
    <property type="match status" value="1"/>
</dbReference>
<dbReference type="EMBL" id="CP034465">
    <property type="protein sequence ID" value="AZP04728.1"/>
    <property type="molecule type" value="Genomic_DNA"/>
</dbReference>
<dbReference type="KEGG" id="jeh:EJN90_08815"/>
<evidence type="ECO:0000313" key="7">
    <source>
        <dbReference type="Proteomes" id="UP000273326"/>
    </source>
</evidence>
<dbReference type="InterPro" id="IPR005471">
    <property type="entry name" value="Tscrpt_reg_IclR_N"/>
</dbReference>